<feature type="transmembrane region" description="Helical" evidence="1">
    <location>
        <begin position="48"/>
        <end position="65"/>
    </location>
</feature>
<evidence type="ECO:0000256" key="1">
    <source>
        <dbReference type="SAM" id="Phobius"/>
    </source>
</evidence>
<reference evidence="2 3" key="1">
    <citation type="journal article" date="2014" name="Nat. Genet.">
        <title>Whole-genome sequence of a flatfish provides insights into ZW sex chromosome evolution and adaptation to a benthic lifestyle.</title>
        <authorList>
            <person name="Chen S."/>
            <person name="Zhang G."/>
            <person name="Shao C."/>
            <person name="Huang Q."/>
            <person name="Liu G."/>
            <person name="Zhang P."/>
            <person name="Song W."/>
            <person name="An N."/>
            <person name="Chalopin D."/>
            <person name="Volff J.N."/>
            <person name="Hong Y."/>
            <person name="Li Q."/>
            <person name="Sha Z."/>
            <person name="Zhou H."/>
            <person name="Xie M."/>
            <person name="Yu Q."/>
            <person name="Liu Y."/>
            <person name="Xiang H."/>
            <person name="Wang N."/>
            <person name="Wu K."/>
            <person name="Yang C."/>
            <person name="Zhou Q."/>
            <person name="Liao X."/>
            <person name="Yang L."/>
            <person name="Hu Q."/>
            <person name="Zhang J."/>
            <person name="Meng L."/>
            <person name="Jin L."/>
            <person name="Tian Y."/>
            <person name="Lian J."/>
            <person name="Yang J."/>
            <person name="Miao G."/>
            <person name="Liu S."/>
            <person name="Liang Z."/>
            <person name="Yan F."/>
            <person name="Li Y."/>
            <person name="Sun B."/>
            <person name="Zhang H."/>
            <person name="Zhang J."/>
            <person name="Zhu Y."/>
            <person name="Du M."/>
            <person name="Zhao Y."/>
            <person name="Schartl M."/>
            <person name="Tang Q."/>
            <person name="Wang J."/>
        </authorList>
    </citation>
    <scope>NUCLEOTIDE SEQUENCE</scope>
</reference>
<reference evidence="2" key="2">
    <citation type="submission" date="2025-08" db="UniProtKB">
        <authorList>
            <consortium name="Ensembl"/>
        </authorList>
    </citation>
    <scope>IDENTIFICATION</scope>
</reference>
<protein>
    <submittedName>
        <fullName evidence="2">Uncharacterized protein</fullName>
    </submittedName>
</protein>
<dbReference type="Proteomes" id="UP000265120">
    <property type="component" value="Chromosome Z"/>
</dbReference>
<name>A0A3P8W5G6_CYNSE</name>
<evidence type="ECO:0000313" key="2">
    <source>
        <dbReference type="Ensembl" id="ENSCSEP00000019790.1"/>
    </source>
</evidence>
<dbReference type="Ensembl" id="ENSCSET00000020029.1">
    <property type="protein sequence ID" value="ENSCSEP00000019790.1"/>
    <property type="gene ID" value="ENSCSEG00000012636.1"/>
</dbReference>
<keyword evidence="1" id="KW-0812">Transmembrane</keyword>
<sequence>IVSNSALYVGDRFRDSSNRQKTGVKLIHVCFLIEQNAIFKRQYSTKCAYILILYTLYCFLLMLNIKLLSIMQRRLVNIVVLQRHPATTHDMLHGILFGAGGGSHF</sequence>
<dbReference type="InParanoid" id="A0A3P8W5G6"/>
<proteinExistence type="predicted"/>
<reference evidence="2" key="3">
    <citation type="submission" date="2025-09" db="UniProtKB">
        <authorList>
            <consortium name="Ensembl"/>
        </authorList>
    </citation>
    <scope>IDENTIFICATION</scope>
</reference>
<dbReference type="AlphaFoldDB" id="A0A3P8W5G6"/>
<evidence type="ECO:0000313" key="3">
    <source>
        <dbReference type="Proteomes" id="UP000265120"/>
    </source>
</evidence>
<keyword evidence="1" id="KW-0472">Membrane</keyword>
<accession>A0A3P8W5G6</accession>
<keyword evidence="3" id="KW-1185">Reference proteome</keyword>
<organism evidence="2 3">
    <name type="scientific">Cynoglossus semilaevis</name>
    <name type="common">Tongue sole</name>
    <dbReference type="NCBI Taxonomy" id="244447"/>
    <lineage>
        <taxon>Eukaryota</taxon>
        <taxon>Metazoa</taxon>
        <taxon>Chordata</taxon>
        <taxon>Craniata</taxon>
        <taxon>Vertebrata</taxon>
        <taxon>Euteleostomi</taxon>
        <taxon>Actinopterygii</taxon>
        <taxon>Neopterygii</taxon>
        <taxon>Teleostei</taxon>
        <taxon>Neoteleostei</taxon>
        <taxon>Acanthomorphata</taxon>
        <taxon>Carangaria</taxon>
        <taxon>Pleuronectiformes</taxon>
        <taxon>Pleuronectoidei</taxon>
        <taxon>Cynoglossidae</taxon>
        <taxon>Cynoglossinae</taxon>
        <taxon>Cynoglossus</taxon>
    </lineage>
</organism>
<keyword evidence="1" id="KW-1133">Transmembrane helix</keyword>